<dbReference type="EMBL" id="FNOF01000003">
    <property type="protein sequence ID" value="SDW45818.1"/>
    <property type="molecule type" value="Genomic_DNA"/>
</dbReference>
<evidence type="ECO:0000313" key="1">
    <source>
        <dbReference type="EMBL" id="SDW45818.1"/>
    </source>
</evidence>
<gene>
    <name evidence="1" type="ORF">SAMN05443574_103334</name>
</gene>
<dbReference type="RefSeq" id="WP_004515163.1">
    <property type="nucleotide sequence ID" value="NZ_FNOF01000003.1"/>
</dbReference>
<accession>A0A1H2TPW4</accession>
<dbReference type="AlphaFoldDB" id="A0A1H2TPW4"/>
<proteinExistence type="predicted"/>
<evidence type="ECO:0000313" key="2">
    <source>
        <dbReference type="Proteomes" id="UP000182573"/>
    </source>
</evidence>
<dbReference type="STRING" id="28442.SAMN05443574_103334"/>
<protein>
    <submittedName>
        <fullName evidence="1">Uncharacterized protein</fullName>
    </submittedName>
</protein>
<name>A0A1H2TPW4_HALVA</name>
<dbReference type="Proteomes" id="UP000182573">
    <property type="component" value="Unassembled WGS sequence"/>
</dbReference>
<reference evidence="1 2" key="1">
    <citation type="submission" date="2016-10" db="EMBL/GenBank/DDBJ databases">
        <authorList>
            <person name="de Groot N.N."/>
        </authorList>
    </citation>
    <scope>NUCLEOTIDE SEQUENCE [LARGE SCALE GENOMIC DNA]</scope>
    <source>
        <strain evidence="1 2">DSM 3756</strain>
    </source>
</reference>
<organism evidence="1 2">
    <name type="scientific">Haloarcula vallismortis</name>
    <name type="common">Halobacterium vallismortis</name>
    <dbReference type="NCBI Taxonomy" id="28442"/>
    <lineage>
        <taxon>Archaea</taxon>
        <taxon>Methanobacteriati</taxon>
        <taxon>Methanobacteriota</taxon>
        <taxon>Stenosarchaea group</taxon>
        <taxon>Halobacteria</taxon>
        <taxon>Halobacteriales</taxon>
        <taxon>Haloarculaceae</taxon>
        <taxon>Haloarcula</taxon>
    </lineage>
</organism>
<sequence>MQVYSCTECSYYTEDKDRLLPAWTPDTLTDLIDKIEEENTSVQPQMDEQDAAEAWYQLKEVLQPSD</sequence>